<dbReference type="SUPFAM" id="SSF52096">
    <property type="entry name" value="ClpP/crotonase"/>
    <property type="match status" value="1"/>
</dbReference>
<keyword evidence="5" id="KW-1185">Reference proteome</keyword>
<gene>
    <name evidence="4" type="ORF">J2Z17_003439</name>
</gene>
<dbReference type="Pfam" id="PF00024">
    <property type="entry name" value="PAN_1"/>
    <property type="match status" value="1"/>
</dbReference>
<dbReference type="SMART" id="SM00223">
    <property type="entry name" value="APPLE"/>
    <property type="match status" value="2"/>
</dbReference>
<dbReference type="InterPro" id="IPR029045">
    <property type="entry name" value="ClpP/crotonase-like_dom_sf"/>
</dbReference>
<dbReference type="InterPro" id="IPR003609">
    <property type="entry name" value="Pan_app"/>
</dbReference>
<evidence type="ECO:0000313" key="4">
    <source>
        <dbReference type="EMBL" id="MBP1851987.1"/>
    </source>
</evidence>
<organism evidence="4 5">
    <name type="scientific">Rhizobium halophytocola</name>
    <dbReference type="NCBI Taxonomy" id="735519"/>
    <lineage>
        <taxon>Bacteria</taxon>
        <taxon>Pseudomonadati</taxon>
        <taxon>Pseudomonadota</taxon>
        <taxon>Alphaproteobacteria</taxon>
        <taxon>Hyphomicrobiales</taxon>
        <taxon>Rhizobiaceae</taxon>
        <taxon>Rhizobium/Agrobacterium group</taxon>
        <taxon>Rhizobium</taxon>
    </lineage>
</organism>
<sequence>MSSFCSAVAAEKTFGPFSVDDSQPDLIVLNGEIDVGSALNFRRILEAAPQAKAVALNSPGGSVQMGLLIADDIHQRGLATYIPKQSGCYSACAYVFLAGTARLADGELGVHQISSQSADLVGAQLTISDIIDVLGRFDTPAEVMSVMFKTPPNEMHVFSAAEIERYHLDRTAEALSRETLARSTADLAMTRQGPASALSEASLPPNEAPKRPDRIAIYTGLDLFGDDIDARRVAEAGDCAQQCAIMRGQCKAFTFNVNPNIKRGPNCFLKSGYGRVDGNAVALSGMVLGGAQADPLPFTIGTIDPHEALFDDIDLPGGDLATGPERQATTPLQCRLACIDNKRCLAFTYVRARKECWLKGTTGTPRAQKGMVSGIKTPQSYTPAKIIDLD</sequence>
<dbReference type="RefSeq" id="WP_342454423.1">
    <property type="nucleotide sequence ID" value="NZ_JAGGJU010000009.1"/>
</dbReference>
<protein>
    <recommendedName>
        <fullName evidence="3">Apple domain-containing protein</fullName>
    </recommendedName>
</protein>
<name>A0ABS4E230_9HYPH</name>
<evidence type="ECO:0000256" key="2">
    <source>
        <dbReference type="ARBA" id="ARBA00023157"/>
    </source>
</evidence>
<dbReference type="Gene3D" id="3.90.226.10">
    <property type="entry name" value="2-enoyl-CoA Hydratase, Chain A, domain 1"/>
    <property type="match status" value="1"/>
</dbReference>
<reference evidence="4 5" key="1">
    <citation type="submission" date="2021-03" db="EMBL/GenBank/DDBJ databases">
        <title>Genomic Encyclopedia of Type Strains, Phase IV (KMG-IV): sequencing the most valuable type-strain genomes for metagenomic binning, comparative biology and taxonomic classification.</title>
        <authorList>
            <person name="Goeker M."/>
        </authorList>
    </citation>
    <scope>NUCLEOTIDE SEQUENCE [LARGE SCALE GENOMIC DNA]</scope>
    <source>
        <strain evidence="4 5">DSM 21600</strain>
    </source>
</reference>
<dbReference type="Pfam" id="PF14295">
    <property type="entry name" value="PAN_4"/>
    <property type="match status" value="1"/>
</dbReference>
<keyword evidence="2" id="KW-1015">Disulfide bond</keyword>
<dbReference type="Proteomes" id="UP000759443">
    <property type="component" value="Unassembled WGS sequence"/>
</dbReference>
<feature type="domain" description="Apple" evidence="3">
    <location>
        <begin position="215"/>
        <end position="289"/>
    </location>
</feature>
<evidence type="ECO:0000259" key="3">
    <source>
        <dbReference type="SMART" id="SM00223"/>
    </source>
</evidence>
<accession>A0ABS4E230</accession>
<comment type="caution">
    <text evidence="4">The sequence shown here is derived from an EMBL/GenBank/DDBJ whole genome shotgun (WGS) entry which is preliminary data.</text>
</comment>
<dbReference type="InterPro" id="IPR000177">
    <property type="entry name" value="Apple"/>
</dbReference>
<proteinExistence type="predicted"/>
<dbReference type="EMBL" id="JAGGJU010000009">
    <property type="protein sequence ID" value="MBP1851987.1"/>
    <property type="molecule type" value="Genomic_DNA"/>
</dbReference>
<feature type="domain" description="Apple" evidence="3">
    <location>
        <begin position="306"/>
        <end position="378"/>
    </location>
</feature>
<evidence type="ECO:0000313" key="5">
    <source>
        <dbReference type="Proteomes" id="UP000759443"/>
    </source>
</evidence>
<dbReference type="SUPFAM" id="SSF57414">
    <property type="entry name" value="Hairpin loop containing domain-like"/>
    <property type="match status" value="1"/>
</dbReference>
<keyword evidence="1" id="KW-0677">Repeat</keyword>
<dbReference type="Gene3D" id="3.50.4.10">
    <property type="entry name" value="Hepatocyte Growth Factor"/>
    <property type="match status" value="2"/>
</dbReference>
<evidence type="ECO:0000256" key="1">
    <source>
        <dbReference type="ARBA" id="ARBA00022737"/>
    </source>
</evidence>
<dbReference type="CDD" id="cd01100">
    <property type="entry name" value="APPLE_Factor_XI_like"/>
    <property type="match status" value="1"/>
</dbReference>